<name>A0A2N5M7E1_9BACI</name>
<evidence type="ECO:0000256" key="1">
    <source>
        <dbReference type="SAM" id="SignalP"/>
    </source>
</evidence>
<protein>
    <submittedName>
        <fullName evidence="2">Peptidase M6</fullName>
    </submittedName>
</protein>
<dbReference type="AlphaFoldDB" id="A0A2N5M7E1"/>
<gene>
    <name evidence="2" type="ORF">CUU66_08670</name>
</gene>
<evidence type="ECO:0000313" key="2">
    <source>
        <dbReference type="EMBL" id="PLT30284.1"/>
    </source>
</evidence>
<evidence type="ECO:0000313" key="3">
    <source>
        <dbReference type="Proteomes" id="UP000234748"/>
    </source>
</evidence>
<dbReference type="EMBL" id="PGUY01000025">
    <property type="protein sequence ID" value="PLT30284.1"/>
    <property type="molecule type" value="Genomic_DNA"/>
</dbReference>
<keyword evidence="1" id="KW-0732">Signal</keyword>
<sequence length="718" mass="80620">MGKSIRLLYKIKGELPVKKQLFSVLASSALALSLFAPSASPAKAATAANTSPATEKWDVERYGDRVDVDGYLNKLSQDETFNENALKKIEEQAKNISFNETSSSTASSESSTFTYDGGTKKFLNRQLKFKDFTLRSVGDNVEIWVANDMSFPAGDPRPAQVVTQAQVDKLKAEFDKNIYPKDTEFFGDPDKHDGSQSPLAGKNVPAGYYEGSDKVIMLVDNIIDDNYNNPAYPFFVAGFYWQTLENLMDRNIITIDSRDWDTRLENTFFGTTIHELQHLIHADNDGDEETWINEGMSTFSEYLGGYGHDDRSINFYLDHPENSLVNWDEHVGAATGPETIADYGQVYLFTLYMNDKFGREFIRDLALSEDNGIEGVNKALAEAGYDMDFTQLYQDFITALTLDSGKGKYNFDSINLRDLVVDTKGTKRGKTVDFESAKTFEKEGVPAWGGDFKQLDFQDKIRTIKFDGVDFLPTPWTSVADPANAANKVLWGGSGDEADNATIFEADLTAVTKATLKFDHNYDIEEQWDFGMVQVSEDGGNTWKSLSNENTRSDVVEEGYPKIKENVPGFTGKSNGWIDESFDLSAYDGKKVLISFRYLTDWGHTDAGWYIDNIEIGNFAVDGSSTQAFMSMNELLGKYVEYTVTFINETVKGKKTHTKVITVDPFNVTDQKALELRQLFKEGKNYMITSYAAPVDDKNPVDFTYEVVLKKDSKKKKK</sequence>
<dbReference type="OrthoDB" id="275270at2"/>
<feature type="chain" id="PRO_5014795007" evidence="1">
    <location>
        <begin position="45"/>
        <end position="718"/>
    </location>
</feature>
<reference evidence="2 3" key="1">
    <citation type="submission" date="2017-11" db="EMBL/GenBank/DDBJ databases">
        <title>Comparitive Functional Genomics of Dry Heat Resistant strains isolated from the Viking Spacecraft.</title>
        <authorList>
            <person name="Seuylemezian A."/>
            <person name="Cooper K."/>
            <person name="Vaishampayan P."/>
        </authorList>
    </citation>
    <scope>NUCLEOTIDE SEQUENCE [LARGE SCALE GENOMIC DNA]</scope>
    <source>
        <strain evidence="2 3">V1-29</strain>
    </source>
</reference>
<organism evidence="2 3">
    <name type="scientific">Peribacillus deserti</name>
    <dbReference type="NCBI Taxonomy" id="673318"/>
    <lineage>
        <taxon>Bacteria</taxon>
        <taxon>Bacillati</taxon>
        <taxon>Bacillota</taxon>
        <taxon>Bacilli</taxon>
        <taxon>Bacillales</taxon>
        <taxon>Bacillaceae</taxon>
        <taxon>Peribacillus</taxon>
    </lineage>
</organism>
<dbReference type="Gene3D" id="2.60.120.260">
    <property type="entry name" value="Galactose-binding domain-like"/>
    <property type="match status" value="1"/>
</dbReference>
<accession>A0A2N5M7E1</accession>
<proteinExistence type="predicted"/>
<dbReference type="Proteomes" id="UP000234748">
    <property type="component" value="Unassembled WGS sequence"/>
</dbReference>
<keyword evidence="3" id="KW-1185">Reference proteome</keyword>
<comment type="caution">
    <text evidence="2">The sequence shown here is derived from an EMBL/GenBank/DDBJ whole genome shotgun (WGS) entry which is preliminary data.</text>
</comment>
<feature type="signal peptide" evidence="1">
    <location>
        <begin position="1"/>
        <end position="44"/>
    </location>
</feature>
<dbReference type="Pfam" id="PF20773">
    <property type="entry name" value="InhA-like_MAM"/>
    <property type="match status" value="1"/>
</dbReference>